<organism evidence="1 2">
    <name type="scientific">Deinococcus cellulosilyticus (strain DSM 18568 / NBRC 106333 / KACC 11606 / 5516J-15)</name>
    <dbReference type="NCBI Taxonomy" id="1223518"/>
    <lineage>
        <taxon>Bacteria</taxon>
        <taxon>Thermotogati</taxon>
        <taxon>Deinococcota</taxon>
        <taxon>Deinococci</taxon>
        <taxon>Deinococcales</taxon>
        <taxon>Deinococcaceae</taxon>
        <taxon>Deinococcus</taxon>
    </lineage>
</organism>
<proteinExistence type="predicted"/>
<dbReference type="Gene3D" id="1.10.1200.20">
    <property type="entry name" value="Colicin E immunity protein"/>
    <property type="match status" value="1"/>
</dbReference>
<dbReference type="OrthoDB" id="3399356at2"/>
<dbReference type="RefSeq" id="WP_146887776.1">
    <property type="nucleotide sequence ID" value="NZ_BJXB01000022.1"/>
</dbReference>
<dbReference type="Proteomes" id="UP000321306">
    <property type="component" value="Unassembled WGS sequence"/>
</dbReference>
<evidence type="ECO:0000313" key="1">
    <source>
        <dbReference type="EMBL" id="GEM48581.1"/>
    </source>
</evidence>
<evidence type="ECO:0000313" key="2">
    <source>
        <dbReference type="Proteomes" id="UP000321306"/>
    </source>
</evidence>
<protein>
    <submittedName>
        <fullName evidence="1">Uncharacterized protein</fullName>
    </submittedName>
</protein>
<sequence>MHGSPPPDQKGYHGQMNIRPHLLPPELDLELVGQVAELAADLQDEPENPESSRLLEFNRLTGQNYTHSHFRGLSGSIDAHDFAEIALSPVDHFEDVQDEEFLEIIRFLLEGLGSERDLGYWLEFLQRHLPHPSPSDLIFQAELSPEDILHQLKTYPPIVL</sequence>
<dbReference type="SUPFAM" id="SSF47345">
    <property type="entry name" value="Colicin E immunity proteins"/>
    <property type="match status" value="1"/>
</dbReference>
<dbReference type="AlphaFoldDB" id="A0A511N826"/>
<gene>
    <name evidence="1" type="ORF">DC3_42160</name>
</gene>
<name>A0A511N826_DEIC1</name>
<dbReference type="EMBL" id="BJXB01000022">
    <property type="protein sequence ID" value="GEM48581.1"/>
    <property type="molecule type" value="Genomic_DNA"/>
</dbReference>
<comment type="caution">
    <text evidence="1">The sequence shown here is derived from an EMBL/GenBank/DDBJ whole genome shotgun (WGS) entry which is preliminary data.</text>
</comment>
<reference evidence="1 2" key="1">
    <citation type="submission" date="2019-07" db="EMBL/GenBank/DDBJ databases">
        <title>Whole genome shotgun sequence of Deinococcus cellulosilyticus NBRC 106333.</title>
        <authorList>
            <person name="Hosoyama A."/>
            <person name="Uohara A."/>
            <person name="Ohji S."/>
            <person name="Ichikawa N."/>
        </authorList>
    </citation>
    <scope>NUCLEOTIDE SEQUENCE [LARGE SCALE GENOMIC DNA]</scope>
    <source>
        <strain evidence="1 2">NBRC 106333</strain>
    </source>
</reference>
<keyword evidence="2" id="KW-1185">Reference proteome</keyword>
<dbReference type="InterPro" id="IPR035900">
    <property type="entry name" value="Colicin_E_sf"/>
</dbReference>
<accession>A0A511N826</accession>